<evidence type="ECO:0000313" key="2">
    <source>
        <dbReference type="Proteomes" id="UP001500968"/>
    </source>
</evidence>
<comment type="caution">
    <text evidence="1">The sequence shown here is derived from an EMBL/GenBank/DDBJ whole genome shotgun (WGS) entry which is preliminary data.</text>
</comment>
<protein>
    <submittedName>
        <fullName evidence="1">Uncharacterized protein</fullName>
    </submittedName>
</protein>
<dbReference type="Proteomes" id="UP001500968">
    <property type="component" value="Unassembled WGS sequence"/>
</dbReference>
<sequence length="250" mass="28637">MAKVIAPFKIVGSLDDLTFYIDQQGQNRVREKGKTGVSKETFQSNPVFDKVKKHSREFSRAIDKAKTFRAMAYPFFNRAKDGSFAGRANKLMFEIIAEDKVNPHGERTFENGIQSNEAKTYPIGFEGNSLRPLHKVLKTKWNWNDSTATFTIENFNPLTNIDWPEAANQLHLAIGRAHWDYTNNLFTTEYSEEIIILKEDNVNQIKLETKKPAGHHLQLTYLFIGFSSKIRGKTKELKRSYNTTTIIGVV</sequence>
<name>A0ABP7U9M3_9FLAO</name>
<accession>A0ABP7U9M3</accession>
<dbReference type="EMBL" id="BAABCR010000017">
    <property type="protein sequence ID" value="GAA4038538.1"/>
    <property type="molecule type" value="Genomic_DNA"/>
</dbReference>
<gene>
    <name evidence="1" type="ORF">GCM10022386_25540</name>
</gene>
<proteinExistence type="predicted"/>
<keyword evidence="2" id="KW-1185">Reference proteome</keyword>
<dbReference type="RefSeq" id="WP_324691402.1">
    <property type="nucleotide sequence ID" value="NZ_BAABCR010000017.1"/>
</dbReference>
<evidence type="ECO:0000313" key="1">
    <source>
        <dbReference type="EMBL" id="GAA4038538.1"/>
    </source>
</evidence>
<reference evidence="2" key="1">
    <citation type="journal article" date="2019" name="Int. J. Syst. Evol. Microbiol.">
        <title>The Global Catalogue of Microorganisms (GCM) 10K type strain sequencing project: providing services to taxonomists for standard genome sequencing and annotation.</title>
        <authorList>
            <consortium name="The Broad Institute Genomics Platform"/>
            <consortium name="The Broad Institute Genome Sequencing Center for Infectious Disease"/>
            <person name="Wu L."/>
            <person name="Ma J."/>
        </authorList>
    </citation>
    <scope>NUCLEOTIDE SEQUENCE [LARGE SCALE GENOMIC DNA]</scope>
    <source>
        <strain evidence="2">JCM 17064</strain>
    </source>
</reference>
<organism evidence="1 2">
    <name type="scientific">Flavobacterium cheonhonense</name>
    <dbReference type="NCBI Taxonomy" id="706185"/>
    <lineage>
        <taxon>Bacteria</taxon>
        <taxon>Pseudomonadati</taxon>
        <taxon>Bacteroidota</taxon>
        <taxon>Flavobacteriia</taxon>
        <taxon>Flavobacteriales</taxon>
        <taxon>Flavobacteriaceae</taxon>
        <taxon>Flavobacterium</taxon>
    </lineage>
</organism>